<proteinExistence type="predicted"/>
<evidence type="ECO:0000256" key="5">
    <source>
        <dbReference type="ARBA" id="ARBA00023136"/>
    </source>
</evidence>
<feature type="transmembrane region" description="Helical" evidence="6">
    <location>
        <begin position="179"/>
        <end position="198"/>
    </location>
</feature>
<dbReference type="Proteomes" id="UP001156694">
    <property type="component" value="Unassembled WGS sequence"/>
</dbReference>
<dbReference type="PANTHER" id="PTHR30086:SF20">
    <property type="entry name" value="ARGININE EXPORTER PROTEIN ARGO-RELATED"/>
    <property type="match status" value="1"/>
</dbReference>
<feature type="transmembrane region" description="Helical" evidence="6">
    <location>
        <begin position="43"/>
        <end position="62"/>
    </location>
</feature>
<evidence type="ECO:0000256" key="4">
    <source>
        <dbReference type="ARBA" id="ARBA00022989"/>
    </source>
</evidence>
<feature type="transmembrane region" description="Helical" evidence="6">
    <location>
        <begin position="139"/>
        <end position="167"/>
    </location>
</feature>
<dbReference type="Pfam" id="PF01810">
    <property type="entry name" value="LysE"/>
    <property type="match status" value="1"/>
</dbReference>
<evidence type="ECO:0000313" key="7">
    <source>
        <dbReference type="EMBL" id="GLQ35383.1"/>
    </source>
</evidence>
<keyword evidence="4 6" id="KW-1133">Transmembrane helix</keyword>
<evidence type="ECO:0000313" key="8">
    <source>
        <dbReference type="Proteomes" id="UP001156694"/>
    </source>
</evidence>
<evidence type="ECO:0000256" key="1">
    <source>
        <dbReference type="ARBA" id="ARBA00004651"/>
    </source>
</evidence>
<reference evidence="8" key="1">
    <citation type="journal article" date="2019" name="Int. J. Syst. Evol. Microbiol.">
        <title>The Global Catalogue of Microorganisms (GCM) 10K type strain sequencing project: providing services to taxonomists for standard genome sequencing and annotation.</title>
        <authorList>
            <consortium name="The Broad Institute Genomics Platform"/>
            <consortium name="The Broad Institute Genome Sequencing Center for Infectious Disease"/>
            <person name="Wu L."/>
            <person name="Ma J."/>
        </authorList>
    </citation>
    <scope>NUCLEOTIDE SEQUENCE [LARGE SCALE GENOMIC DNA]</scope>
    <source>
        <strain evidence="8">NBRC 110140</strain>
    </source>
</reference>
<dbReference type="InterPro" id="IPR001123">
    <property type="entry name" value="LeuE-type"/>
</dbReference>
<accession>A0ABQ5VWA8</accession>
<keyword evidence="3 6" id="KW-0812">Transmembrane</keyword>
<keyword evidence="2" id="KW-1003">Cell membrane</keyword>
<organism evidence="7 8">
    <name type="scientific">Amylibacter marinus</name>
    <dbReference type="NCBI Taxonomy" id="1475483"/>
    <lineage>
        <taxon>Bacteria</taxon>
        <taxon>Pseudomonadati</taxon>
        <taxon>Pseudomonadota</taxon>
        <taxon>Alphaproteobacteria</taxon>
        <taxon>Rhodobacterales</taxon>
        <taxon>Paracoccaceae</taxon>
        <taxon>Amylibacter</taxon>
    </lineage>
</organism>
<dbReference type="RefSeq" id="WP_284377746.1">
    <property type="nucleotide sequence ID" value="NZ_BSNN01000004.1"/>
</dbReference>
<feature type="transmembrane region" description="Helical" evidence="6">
    <location>
        <begin position="74"/>
        <end position="91"/>
    </location>
</feature>
<comment type="subcellular location">
    <subcellularLocation>
        <location evidence="1">Cell membrane</location>
        <topology evidence="1">Multi-pass membrane protein</topology>
    </subcellularLocation>
</comment>
<keyword evidence="8" id="KW-1185">Reference proteome</keyword>
<sequence>MTIAELISLMGIALVAGWTPGPNNTLVANSAARFGFRATFPHVAGIGIGFPIMVFCIALGLGNLFQQSIVLREGLRILGAVVLLWMSWRIATAGQPNAQAKEARPFTLIESASFQWINPKGWVMAIGISSQFADPSRPAITAMIMAACFVFVGFSSASGWAYFGTYMQRWLTTKRRADVFNWTMAALLVLSVLMIAFADLG</sequence>
<comment type="caution">
    <text evidence="7">The sequence shown here is derived from an EMBL/GenBank/DDBJ whole genome shotgun (WGS) entry which is preliminary data.</text>
</comment>
<evidence type="ECO:0000256" key="2">
    <source>
        <dbReference type="ARBA" id="ARBA00022475"/>
    </source>
</evidence>
<dbReference type="EMBL" id="BSNN01000004">
    <property type="protein sequence ID" value="GLQ35383.1"/>
    <property type="molecule type" value="Genomic_DNA"/>
</dbReference>
<name>A0ABQ5VWA8_9RHOB</name>
<keyword evidence="5 6" id="KW-0472">Membrane</keyword>
<gene>
    <name evidence="7" type="ORF">GCM10007939_16660</name>
</gene>
<evidence type="ECO:0000256" key="6">
    <source>
        <dbReference type="SAM" id="Phobius"/>
    </source>
</evidence>
<protein>
    <submittedName>
        <fullName evidence="7">Lysine transporter LysE</fullName>
    </submittedName>
</protein>
<dbReference type="PANTHER" id="PTHR30086">
    <property type="entry name" value="ARGININE EXPORTER PROTEIN ARGO"/>
    <property type="match status" value="1"/>
</dbReference>
<evidence type="ECO:0000256" key="3">
    <source>
        <dbReference type="ARBA" id="ARBA00022692"/>
    </source>
</evidence>